<dbReference type="PANTHER" id="PTHR13068:SF133">
    <property type="entry name" value="MITOCHONDRIAL TRANSCRIPTION TERMINATION FACTOR FAMILY PROTEIN"/>
    <property type="match status" value="1"/>
</dbReference>
<keyword evidence="2" id="KW-0805">Transcription regulation</keyword>
<name>A0A6A1URK6_9ROSI</name>
<sequence>MVPKIALLRQIGALESTISHLVTNFPSVAFMKHDRFVEAVQRVMEMGFNPLKVVFILAVQVLAKMSEPRLGSRFELCKRWSWPKDVVLLAFKRYSNCMLSSDEKIKKTMDILVNKMGWPSTDIARYPTVVCFSLERSIMPRCSVMEILLAKDLVKSDLCLATFMLLGERYFLDKYVIEFQDRVPELFSIYKDKMELLDVGI</sequence>
<accession>A0A6A1URK6</accession>
<comment type="similarity">
    <text evidence="1">Belongs to the mTERF family.</text>
</comment>
<evidence type="ECO:0000313" key="4">
    <source>
        <dbReference type="EMBL" id="KAB1203045.1"/>
    </source>
</evidence>
<dbReference type="Pfam" id="PF02536">
    <property type="entry name" value="mTERF"/>
    <property type="match status" value="1"/>
</dbReference>
<dbReference type="OrthoDB" id="637682at2759"/>
<evidence type="ECO:0000256" key="2">
    <source>
        <dbReference type="ARBA" id="ARBA00022472"/>
    </source>
</evidence>
<keyword evidence="2" id="KW-0804">Transcription</keyword>
<dbReference type="PANTHER" id="PTHR13068">
    <property type="entry name" value="CGI-12 PROTEIN-RELATED"/>
    <property type="match status" value="1"/>
</dbReference>
<dbReference type="InterPro" id="IPR038538">
    <property type="entry name" value="MTERF_sf"/>
</dbReference>
<evidence type="ECO:0000313" key="5">
    <source>
        <dbReference type="Proteomes" id="UP000516437"/>
    </source>
</evidence>
<evidence type="ECO:0000256" key="3">
    <source>
        <dbReference type="ARBA" id="ARBA00022946"/>
    </source>
</evidence>
<dbReference type="EMBL" id="RXIC02000026">
    <property type="protein sequence ID" value="KAB1203045.1"/>
    <property type="molecule type" value="Genomic_DNA"/>
</dbReference>
<dbReference type="Gene3D" id="1.25.70.10">
    <property type="entry name" value="Transcription termination factor 3, mitochondrial"/>
    <property type="match status" value="1"/>
</dbReference>
<keyword evidence="5" id="KW-1185">Reference proteome</keyword>
<proteinExistence type="inferred from homology"/>
<protein>
    <submittedName>
        <fullName evidence="4">Uncharacterized protein</fullName>
    </submittedName>
</protein>
<dbReference type="FunFam" id="1.25.70.10:FF:000001">
    <property type="entry name" value="Mitochondrial transcription termination factor-like"/>
    <property type="match status" value="1"/>
</dbReference>
<dbReference type="SMART" id="SM00733">
    <property type="entry name" value="Mterf"/>
    <property type="match status" value="3"/>
</dbReference>
<dbReference type="AlphaFoldDB" id="A0A6A1URK6"/>
<organism evidence="4 5">
    <name type="scientific">Morella rubra</name>
    <name type="common">Chinese bayberry</name>
    <dbReference type="NCBI Taxonomy" id="262757"/>
    <lineage>
        <taxon>Eukaryota</taxon>
        <taxon>Viridiplantae</taxon>
        <taxon>Streptophyta</taxon>
        <taxon>Embryophyta</taxon>
        <taxon>Tracheophyta</taxon>
        <taxon>Spermatophyta</taxon>
        <taxon>Magnoliopsida</taxon>
        <taxon>eudicotyledons</taxon>
        <taxon>Gunneridae</taxon>
        <taxon>Pentapetalae</taxon>
        <taxon>rosids</taxon>
        <taxon>fabids</taxon>
        <taxon>Fagales</taxon>
        <taxon>Myricaceae</taxon>
        <taxon>Morella</taxon>
    </lineage>
</organism>
<dbReference type="GO" id="GO:0006353">
    <property type="term" value="P:DNA-templated transcription termination"/>
    <property type="evidence" value="ECO:0007669"/>
    <property type="project" value="UniProtKB-KW"/>
</dbReference>
<keyword evidence="2" id="KW-0806">Transcription termination</keyword>
<evidence type="ECO:0000256" key="1">
    <source>
        <dbReference type="ARBA" id="ARBA00007692"/>
    </source>
</evidence>
<keyword evidence="3" id="KW-0809">Transit peptide</keyword>
<dbReference type="InterPro" id="IPR003690">
    <property type="entry name" value="MTERF"/>
</dbReference>
<dbReference type="Proteomes" id="UP000516437">
    <property type="component" value="Chromosome 8"/>
</dbReference>
<gene>
    <name evidence="4" type="ORF">CJ030_MR8G023496</name>
</gene>
<reference evidence="4 5" key="1">
    <citation type="journal article" date="2019" name="Plant Biotechnol. J.">
        <title>The red bayberry genome and genetic basis of sex determination.</title>
        <authorList>
            <person name="Jia H.M."/>
            <person name="Jia H.J."/>
            <person name="Cai Q.L."/>
            <person name="Wang Y."/>
            <person name="Zhao H.B."/>
            <person name="Yang W.F."/>
            <person name="Wang G.Y."/>
            <person name="Li Y.H."/>
            <person name="Zhan D.L."/>
            <person name="Shen Y.T."/>
            <person name="Niu Q.F."/>
            <person name="Chang L."/>
            <person name="Qiu J."/>
            <person name="Zhao L."/>
            <person name="Xie H.B."/>
            <person name="Fu W.Y."/>
            <person name="Jin J."/>
            <person name="Li X.W."/>
            <person name="Jiao Y."/>
            <person name="Zhou C.C."/>
            <person name="Tu T."/>
            <person name="Chai C.Y."/>
            <person name="Gao J.L."/>
            <person name="Fan L.J."/>
            <person name="van de Weg E."/>
            <person name="Wang J.Y."/>
            <person name="Gao Z.S."/>
        </authorList>
    </citation>
    <scope>NUCLEOTIDE SEQUENCE [LARGE SCALE GENOMIC DNA]</scope>
    <source>
        <tissue evidence="4">Leaves</tissue>
    </source>
</reference>
<comment type="caution">
    <text evidence="4">The sequence shown here is derived from an EMBL/GenBank/DDBJ whole genome shotgun (WGS) entry which is preliminary data.</text>
</comment>
<dbReference type="GO" id="GO:0003676">
    <property type="term" value="F:nucleic acid binding"/>
    <property type="evidence" value="ECO:0007669"/>
    <property type="project" value="InterPro"/>
</dbReference>